<feature type="compositionally biased region" description="Basic residues" evidence="2">
    <location>
        <begin position="127"/>
        <end position="136"/>
    </location>
</feature>
<dbReference type="InterPro" id="IPR000504">
    <property type="entry name" value="RRM_dom"/>
</dbReference>
<name>A0A165NQT2_9AGAM</name>
<dbReference type="AlphaFoldDB" id="A0A165NQT2"/>
<dbReference type="InterPro" id="IPR035979">
    <property type="entry name" value="RBD_domain_sf"/>
</dbReference>
<dbReference type="PANTHER" id="PTHR12357">
    <property type="entry name" value="YTH YT521-B HOMOLOGY DOMAIN-CONTAINING"/>
    <property type="match status" value="1"/>
</dbReference>
<dbReference type="PROSITE" id="PS50102">
    <property type="entry name" value="RRM"/>
    <property type="match status" value="1"/>
</dbReference>
<dbReference type="SUPFAM" id="SSF54928">
    <property type="entry name" value="RNA-binding domain, RBD"/>
    <property type="match status" value="1"/>
</dbReference>
<dbReference type="SMART" id="SM00360">
    <property type="entry name" value="RRM"/>
    <property type="match status" value="1"/>
</dbReference>
<sequence length="836" mass="91487">MAADASRDAPQDSSNAQPQSYAPDPGKPPGSSRPLYPESNAPWRQQTRPTFQTMPGHSYSQASSSDTQQGPSSIGSRYTAFQARGAHYAQHTGYGGSYTLSPQPADHLRAPPNATFSYAPGFPHHGHMPPLMHHHSSPGPSSMFVHAQVAPSPPPRSPLPSPGSQGGPRSALFYPSHLSTSSFPYQAQPYSPSTPIYQSQYPPASYPSQFIAPGEQESQGTWWYVPSNVPSPNQYDPMSHAFPPHYALPYPSLNRQEFESYSRPGAPPISPVGYPMSPPLPHGHMAHPQVFGVGHESAPPPLAYPKSPGPASSEVSAASARGNPSSVRRPYHPNPPGHRSEWVMWVGNVPGDVTVEELWRVFNHPGPITQRSPGSTPKEDEGPEGQLYGGVVSIYPIVRSNCAFVNFESEAHLRSAIARFNGQPLRANDPKCPRLVCRVRAQEDDLRAGVGAQRGTGLHTRWVREKAEGEEAAVGESALDRVPTPTSSAGSLGGDLARRIAPLSFSSDDEGRFRRGTKKSSSGSYASTNSSFLAHHFPKRYFILKSLTQFDLDLSVEKGLWATQRHNEAILDQAYRTSREVYLIFGVNKSGEFYGYARMASPILRGERGISWASRADSSPASQRDSRRSDTIPEVEGSPTQARQTFLPPGELRLVDESPLPLEPPQKQSLSEEPSREFLSAPAEMSQPHSRFSSQTLPAKPSLDMPLARAVAPTEKFELKEGPVIAARARGAEGVKRLDMLMDAPPSSVAEEEGNWGEPFRVEWVRTARLPFWRTRHLRNQWNHEREVKVSRDGTELEPTVGQALLDEWDRPEPPQSPKARQPKAVGAVPTRRGGG</sequence>
<dbReference type="InterPro" id="IPR012677">
    <property type="entry name" value="Nucleotide-bd_a/b_plait_sf"/>
</dbReference>
<proteinExistence type="predicted"/>
<accession>A0A165NQT2</accession>
<feature type="compositionally biased region" description="Polar residues" evidence="2">
    <location>
        <begin position="11"/>
        <end position="20"/>
    </location>
</feature>
<evidence type="ECO:0000256" key="1">
    <source>
        <dbReference type="PROSITE-ProRule" id="PRU00176"/>
    </source>
</evidence>
<feature type="region of interest" description="Disordered" evidence="2">
    <location>
        <begin position="614"/>
        <end position="701"/>
    </location>
</feature>
<dbReference type="PROSITE" id="PS50882">
    <property type="entry name" value="YTH"/>
    <property type="match status" value="1"/>
</dbReference>
<feature type="domain" description="YTH" evidence="4">
    <location>
        <begin position="539"/>
        <end position="809"/>
    </location>
</feature>
<dbReference type="CDD" id="cd21134">
    <property type="entry name" value="YTH"/>
    <property type="match status" value="1"/>
</dbReference>
<dbReference type="Gene3D" id="3.30.70.330">
    <property type="match status" value="1"/>
</dbReference>
<dbReference type="GO" id="GO:0000381">
    <property type="term" value="P:regulation of alternative mRNA splicing, via spliceosome"/>
    <property type="evidence" value="ECO:0007669"/>
    <property type="project" value="TreeGrafter"/>
</dbReference>
<feature type="compositionally biased region" description="Polar residues" evidence="2">
    <location>
        <begin position="42"/>
        <end position="76"/>
    </location>
</feature>
<feature type="domain" description="RRM" evidence="3">
    <location>
        <begin position="342"/>
        <end position="432"/>
    </location>
</feature>
<feature type="compositionally biased region" description="Pro residues" evidence="2">
    <location>
        <begin position="151"/>
        <end position="161"/>
    </location>
</feature>
<evidence type="ECO:0000259" key="3">
    <source>
        <dbReference type="PROSITE" id="PS50102"/>
    </source>
</evidence>
<feature type="region of interest" description="Disordered" evidence="2">
    <location>
        <begin position="469"/>
        <end position="493"/>
    </location>
</feature>
<dbReference type="GO" id="GO:0005654">
    <property type="term" value="C:nucleoplasm"/>
    <property type="evidence" value="ECO:0007669"/>
    <property type="project" value="TreeGrafter"/>
</dbReference>
<evidence type="ECO:0000256" key="2">
    <source>
        <dbReference type="SAM" id="MobiDB-lite"/>
    </source>
</evidence>
<keyword evidence="1" id="KW-0694">RNA-binding</keyword>
<dbReference type="Gene3D" id="3.10.590.10">
    <property type="entry name" value="ph1033 like domains"/>
    <property type="match status" value="2"/>
</dbReference>
<dbReference type="OrthoDB" id="6103986at2759"/>
<gene>
    <name evidence="5" type="ORF">NEOLEDRAFT_1141276</name>
</gene>
<dbReference type="InterPro" id="IPR045168">
    <property type="entry name" value="YTH_prot"/>
</dbReference>
<dbReference type="Pfam" id="PF04146">
    <property type="entry name" value="YTH"/>
    <property type="match status" value="1"/>
</dbReference>
<evidence type="ECO:0000313" key="6">
    <source>
        <dbReference type="Proteomes" id="UP000076761"/>
    </source>
</evidence>
<feature type="region of interest" description="Disordered" evidence="2">
    <location>
        <begin position="788"/>
        <end position="836"/>
    </location>
</feature>
<dbReference type="GO" id="GO:1990247">
    <property type="term" value="F:N6-methyladenosine-containing RNA reader activity"/>
    <property type="evidence" value="ECO:0007669"/>
    <property type="project" value="TreeGrafter"/>
</dbReference>
<dbReference type="GO" id="GO:0003729">
    <property type="term" value="F:mRNA binding"/>
    <property type="evidence" value="ECO:0007669"/>
    <property type="project" value="TreeGrafter"/>
</dbReference>
<feature type="region of interest" description="Disordered" evidence="2">
    <location>
        <begin position="293"/>
        <end position="334"/>
    </location>
</feature>
<keyword evidence="6" id="KW-1185">Reference proteome</keyword>
<dbReference type="CDD" id="cd00590">
    <property type="entry name" value="RRM_SF"/>
    <property type="match status" value="1"/>
</dbReference>
<feature type="region of interest" description="Disordered" evidence="2">
    <location>
        <begin position="1"/>
        <end position="76"/>
    </location>
</feature>
<dbReference type="EMBL" id="KV425628">
    <property type="protein sequence ID" value="KZT19974.1"/>
    <property type="molecule type" value="Genomic_DNA"/>
</dbReference>
<feature type="region of interest" description="Disordered" evidence="2">
    <location>
        <begin position="127"/>
        <end position="173"/>
    </location>
</feature>
<dbReference type="GO" id="GO:0000398">
    <property type="term" value="P:mRNA splicing, via spliceosome"/>
    <property type="evidence" value="ECO:0007669"/>
    <property type="project" value="TreeGrafter"/>
</dbReference>
<dbReference type="PANTHER" id="PTHR12357:SF3">
    <property type="entry name" value="YTH DOMAIN-CONTAINING PROTEIN 1"/>
    <property type="match status" value="1"/>
</dbReference>
<dbReference type="STRING" id="1314782.A0A165NQT2"/>
<reference evidence="5 6" key="1">
    <citation type="journal article" date="2016" name="Mol. Biol. Evol.">
        <title>Comparative Genomics of Early-Diverging Mushroom-Forming Fungi Provides Insights into the Origins of Lignocellulose Decay Capabilities.</title>
        <authorList>
            <person name="Nagy L.G."/>
            <person name="Riley R."/>
            <person name="Tritt A."/>
            <person name="Adam C."/>
            <person name="Daum C."/>
            <person name="Floudas D."/>
            <person name="Sun H."/>
            <person name="Yadav J.S."/>
            <person name="Pangilinan J."/>
            <person name="Larsson K.H."/>
            <person name="Matsuura K."/>
            <person name="Barry K."/>
            <person name="Labutti K."/>
            <person name="Kuo R."/>
            <person name="Ohm R.A."/>
            <person name="Bhattacharya S.S."/>
            <person name="Shirouzu T."/>
            <person name="Yoshinaga Y."/>
            <person name="Martin F.M."/>
            <person name="Grigoriev I.V."/>
            <person name="Hibbett D.S."/>
        </authorList>
    </citation>
    <scope>NUCLEOTIDE SEQUENCE [LARGE SCALE GENOMIC DNA]</scope>
    <source>
        <strain evidence="5 6">HHB14362 ss-1</strain>
    </source>
</reference>
<protein>
    <recommendedName>
        <fullName evidence="7">YTH domain-containing protein</fullName>
    </recommendedName>
</protein>
<dbReference type="InterPro" id="IPR007275">
    <property type="entry name" value="YTH_domain"/>
</dbReference>
<dbReference type="InParanoid" id="A0A165NQT2"/>
<dbReference type="Proteomes" id="UP000076761">
    <property type="component" value="Unassembled WGS sequence"/>
</dbReference>
<evidence type="ECO:0000259" key="4">
    <source>
        <dbReference type="PROSITE" id="PS50882"/>
    </source>
</evidence>
<feature type="compositionally biased region" description="Polar residues" evidence="2">
    <location>
        <begin position="687"/>
        <end position="697"/>
    </location>
</feature>
<feature type="region of interest" description="Disordered" evidence="2">
    <location>
        <begin position="508"/>
        <end position="528"/>
    </location>
</feature>
<evidence type="ECO:0008006" key="7">
    <source>
        <dbReference type="Google" id="ProtNLM"/>
    </source>
</evidence>
<feature type="region of interest" description="Disordered" evidence="2">
    <location>
        <begin position="365"/>
        <end position="384"/>
    </location>
</feature>
<feature type="compositionally biased region" description="Basic and acidic residues" evidence="2">
    <location>
        <begin position="1"/>
        <end position="10"/>
    </location>
</feature>
<evidence type="ECO:0000313" key="5">
    <source>
        <dbReference type="EMBL" id="KZT19974.1"/>
    </source>
</evidence>
<organism evidence="5 6">
    <name type="scientific">Neolentinus lepideus HHB14362 ss-1</name>
    <dbReference type="NCBI Taxonomy" id="1314782"/>
    <lineage>
        <taxon>Eukaryota</taxon>
        <taxon>Fungi</taxon>
        <taxon>Dikarya</taxon>
        <taxon>Basidiomycota</taxon>
        <taxon>Agaricomycotina</taxon>
        <taxon>Agaricomycetes</taxon>
        <taxon>Gloeophyllales</taxon>
        <taxon>Gloeophyllaceae</taxon>
        <taxon>Neolentinus</taxon>
    </lineage>
</organism>